<name>A0A1T3NXA5_9ACTN</name>
<dbReference type="STRING" id="159449.B4N89_11480"/>
<organism evidence="2 3">
    <name type="scientific">Embleya scabrispora</name>
    <dbReference type="NCBI Taxonomy" id="159449"/>
    <lineage>
        <taxon>Bacteria</taxon>
        <taxon>Bacillati</taxon>
        <taxon>Actinomycetota</taxon>
        <taxon>Actinomycetes</taxon>
        <taxon>Kitasatosporales</taxon>
        <taxon>Streptomycetaceae</taxon>
        <taxon>Embleya</taxon>
    </lineage>
</organism>
<sequence length="167" mass="17744">MGGVTPRELVVWPIAHMPRWSPSAHTLGLARRALAAVGFRVLTAGPVLIAFVGGVASAFVAGSLVPGLWRLPVGVVTVVAVTAGLDLLLIASWAGRCSVRDRCVLWAHGVDEWARGARSGRPIGEFATRAALVEDFVDRHGPSDGWPAETWAEFTHRLEHAVSAGVR</sequence>
<feature type="transmembrane region" description="Helical" evidence="1">
    <location>
        <begin position="71"/>
        <end position="94"/>
    </location>
</feature>
<keyword evidence="3" id="KW-1185">Reference proteome</keyword>
<comment type="caution">
    <text evidence="2">The sequence shown here is derived from an EMBL/GenBank/DDBJ whole genome shotgun (WGS) entry which is preliminary data.</text>
</comment>
<keyword evidence="1" id="KW-0812">Transmembrane</keyword>
<proteinExistence type="predicted"/>
<dbReference type="Proteomes" id="UP000190037">
    <property type="component" value="Unassembled WGS sequence"/>
</dbReference>
<dbReference type="AlphaFoldDB" id="A0A1T3NXA5"/>
<evidence type="ECO:0000256" key="1">
    <source>
        <dbReference type="SAM" id="Phobius"/>
    </source>
</evidence>
<evidence type="ECO:0000313" key="2">
    <source>
        <dbReference type="EMBL" id="OPC81486.1"/>
    </source>
</evidence>
<evidence type="ECO:0000313" key="3">
    <source>
        <dbReference type="Proteomes" id="UP000190037"/>
    </source>
</evidence>
<accession>A0A1T3NXA5</accession>
<reference evidence="2 3" key="1">
    <citation type="submission" date="2017-03" db="EMBL/GenBank/DDBJ databases">
        <title>Draft genome sequence of Streptomyces scabrisporus NF3, endophyte isolated from Amphipterygium adstringens.</title>
        <authorList>
            <person name="Vazquez M."/>
            <person name="Ceapa C.D."/>
            <person name="Rodriguez Luna D."/>
            <person name="Sanchez Esquivel S."/>
        </authorList>
    </citation>
    <scope>NUCLEOTIDE SEQUENCE [LARGE SCALE GENOMIC DNA]</scope>
    <source>
        <strain evidence="2 3">NF3</strain>
    </source>
</reference>
<feature type="transmembrane region" description="Helical" evidence="1">
    <location>
        <begin position="41"/>
        <end position="65"/>
    </location>
</feature>
<gene>
    <name evidence="2" type="ORF">B4N89_11480</name>
</gene>
<keyword evidence="1" id="KW-1133">Transmembrane helix</keyword>
<protein>
    <submittedName>
        <fullName evidence="2">Uncharacterized protein</fullName>
    </submittedName>
</protein>
<keyword evidence="1" id="KW-0472">Membrane</keyword>
<dbReference type="EMBL" id="MWQN01000001">
    <property type="protein sequence ID" value="OPC81486.1"/>
    <property type="molecule type" value="Genomic_DNA"/>
</dbReference>